<dbReference type="Proteomes" id="UP001342631">
    <property type="component" value="Unassembled WGS sequence"/>
</dbReference>
<dbReference type="RefSeq" id="WP_338279477.1">
    <property type="nucleotide sequence ID" value="NZ_BTTX01000004.1"/>
</dbReference>
<sequence length="337" mass="37665">MMTDANPETALAMGACLAYLALLLVTRWFMVAKPDRELLREHIQQLYAELSKPSGQSSAENGRAAAIKSLLQAADKLLDKRYRYFWCWTGAYEASGWYLVHEAKRRLVADWNWQEVEVRLHSAVYELREPTAKRVAEGVGLADDIVHFLESIKDTPSTEQQLHGKSLLNRALRIIYSREGEETQDIYYWHNRIMWLATCSLGFISILTLWFGQPGLFLLGGAGGFLSRLSRLRVGNAIPQGYETFWAVLFISPLIGALAGWLGVLVAHLLVEQDLLGSDFQNVTWGANVPPTHASLGVAFLCGLSEGFFQGLIARWRSATESSVTRTSSGGIKKEKE</sequence>
<protein>
    <recommendedName>
        <fullName evidence="4">MotA/TolQ/ExbB proton channel domain-containing protein</fullName>
    </recommendedName>
</protein>
<proteinExistence type="predicted"/>
<evidence type="ECO:0008006" key="4">
    <source>
        <dbReference type="Google" id="ProtNLM"/>
    </source>
</evidence>
<feature type="transmembrane region" description="Helical" evidence="1">
    <location>
        <begin position="193"/>
        <end position="211"/>
    </location>
</feature>
<evidence type="ECO:0000313" key="3">
    <source>
        <dbReference type="Proteomes" id="UP001342631"/>
    </source>
</evidence>
<reference evidence="2 3" key="1">
    <citation type="journal article" date="2024" name="Arch. Microbiol.">
        <title>Corallococcus caeni sp. nov., a novel myxobacterium isolated from activated sludge.</title>
        <authorList>
            <person name="Tomita S."/>
            <person name="Nakai R."/>
            <person name="Kuroda K."/>
            <person name="Kurashita H."/>
            <person name="Hatamoto M."/>
            <person name="Yamaguchi T."/>
            <person name="Narihiro T."/>
        </authorList>
    </citation>
    <scope>NUCLEOTIDE SEQUENCE [LARGE SCALE GENOMIC DNA]</scope>
    <source>
        <strain evidence="2 3">NO1</strain>
    </source>
</reference>
<feature type="transmembrane region" description="Helical" evidence="1">
    <location>
        <begin position="12"/>
        <end position="30"/>
    </location>
</feature>
<feature type="transmembrane region" description="Helical" evidence="1">
    <location>
        <begin position="246"/>
        <end position="271"/>
    </location>
</feature>
<accession>A0ABQ6QYC5</accession>
<evidence type="ECO:0000313" key="2">
    <source>
        <dbReference type="EMBL" id="GMU08671.1"/>
    </source>
</evidence>
<evidence type="ECO:0000256" key="1">
    <source>
        <dbReference type="SAM" id="Phobius"/>
    </source>
</evidence>
<organism evidence="2 3">
    <name type="scientific">Corallococcus caeni</name>
    <dbReference type="NCBI Taxonomy" id="3082388"/>
    <lineage>
        <taxon>Bacteria</taxon>
        <taxon>Pseudomonadati</taxon>
        <taxon>Myxococcota</taxon>
        <taxon>Myxococcia</taxon>
        <taxon>Myxococcales</taxon>
        <taxon>Cystobacterineae</taxon>
        <taxon>Myxococcaceae</taxon>
        <taxon>Corallococcus</taxon>
    </lineage>
</organism>
<keyword evidence="1" id="KW-0472">Membrane</keyword>
<comment type="caution">
    <text evidence="2">The sequence shown here is derived from an EMBL/GenBank/DDBJ whole genome shotgun (WGS) entry which is preliminary data.</text>
</comment>
<name>A0ABQ6QYC5_9BACT</name>
<dbReference type="EMBL" id="BTTX01000004">
    <property type="protein sequence ID" value="GMU08671.1"/>
    <property type="molecule type" value="Genomic_DNA"/>
</dbReference>
<keyword evidence="1" id="KW-1133">Transmembrane helix</keyword>
<gene>
    <name evidence="2" type="ORF">ASNO1_49240</name>
</gene>
<keyword evidence="1" id="KW-0812">Transmembrane</keyword>
<keyword evidence="3" id="KW-1185">Reference proteome</keyword>